<dbReference type="Pfam" id="PF14216">
    <property type="entry name" value="DUF4326"/>
    <property type="match status" value="1"/>
</dbReference>
<keyword evidence="3" id="KW-1185">Reference proteome</keyword>
<dbReference type="KEGG" id="vg:26625600"/>
<proteinExistence type="predicted"/>
<feature type="domain" description="DUF4326" evidence="1">
    <location>
        <begin position="45"/>
        <end position="121"/>
    </location>
</feature>
<dbReference type="EMBL" id="KP280062">
    <property type="protein sequence ID" value="AJF40661.1"/>
    <property type="molecule type" value="Genomic_DNA"/>
</dbReference>
<evidence type="ECO:0000313" key="2">
    <source>
        <dbReference type="EMBL" id="AJF40661.1"/>
    </source>
</evidence>
<name>A0A0B5GYB5_9CAUD</name>
<dbReference type="InterPro" id="IPR025475">
    <property type="entry name" value="DUF4326"/>
</dbReference>
<dbReference type="GeneID" id="26625600"/>
<accession>A0A0B5GYB5</accession>
<reference evidence="2 3" key="1">
    <citation type="submission" date="2014-12" db="EMBL/GenBank/DDBJ databases">
        <title>Complete genome sequences of three Vibrio cholerae specific bacteriophages.</title>
        <authorList>
            <person name="Bhandare S.G."/>
            <person name="Warry A."/>
            <person name="Emes R.D."/>
            <person name="Hooton S.P.T."/>
            <person name="Barrow P.A."/>
            <person name="Atterbury R.J."/>
        </authorList>
    </citation>
    <scope>NUCLEOTIDE SEQUENCE [LARGE SCALE GENOMIC DNA]</scope>
</reference>
<sequence length="130" mass="15205">MKLITLECHCTFKNSYIFNYLGTSYGRGQSTGNLRIRDIPYPSTFFRKPMKDKSIAERNRVCDLYEDWFKKQANIKGSPARNTMLDLLARAKAGQTINLQCFCRDEVNNRNLHLRCHCETIRNSLLKHLN</sequence>
<protein>
    <recommendedName>
        <fullName evidence="1">DUF4326 domain-containing protein</fullName>
    </recommendedName>
</protein>
<dbReference type="Proteomes" id="UP000031803">
    <property type="component" value="Segment"/>
</dbReference>
<dbReference type="RefSeq" id="YP_009198521.1">
    <property type="nucleotide sequence ID" value="NC_028799.1"/>
</dbReference>
<organism evidence="2 3">
    <name type="scientific">Vibrio phage phi 1</name>
    <dbReference type="NCBI Taxonomy" id="1589297"/>
    <lineage>
        <taxon>Viruses</taxon>
        <taxon>Duplodnaviria</taxon>
        <taxon>Heunggongvirae</taxon>
        <taxon>Uroviricota</taxon>
        <taxon>Caudoviricetes</taxon>
        <taxon>Schitoviridae</taxon>
        <taxon>Pacinivirus</taxon>
        <taxon>Pacinivirus phi1</taxon>
    </lineage>
</organism>
<gene>
    <name evidence="2" type="ORF">SBVP1_0003</name>
</gene>
<evidence type="ECO:0000259" key="1">
    <source>
        <dbReference type="Pfam" id="PF14216"/>
    </source>
</evidence>
<dbReference type="OrthoDB" id="19153at10239"/>
<evidence type="ECO:0000313" key="3">
    <source>
        <dbReference type="Proteomes" id="UP000031803"/>
    </source>
</evidence>